<dbReference type="Pfam" id="PF14905">
    <property type="entry name" value="OMP_b-brl_3"/>
    <property type="match status" value="1"/>
</dbReference>
<keyword evidence="2" id="KW-0675">Receptor</keyword>
<dbReference type="AlphaFoldDB" id="A0A4R6J1U9"/>
<dbReference type="PANTHER" id="PTHR40980">
    <property type="entry name" value="PLUG DOMAIN-CONTAINING PROTEIN"/>
    <property type="match status" value="1"/>
</dbReference>
<evidence type="ECO:0000259" key="1">
    <source>
        <dbReference type="Pfam" id="PF14905"/>
    </source>
</evidence>
<accession>A0A4R6J1U9</accession>
<dbReference type="Gene3D" id="2.170.130.10">
    <property type="entry name" value="TonB-dependent receptor, plug domain"/>
    <property type="match status" value="1"/>
</dbReference>
<dbReference type="PANTHER" id="PTHR40980:SF4">
    <property type="entry name" value="TONB-DEPENDENT RECEPTOR-LIKE BETA-BARREL DOMAIN-CONTAINING PROTEIN"/>
    <property type="match status" value="1"/>
</dbReference>
<proteinExistence type="predicted"/>
<dbReference type="Proteomes" id="UP000295741">
    <property type="component" value="Unassembled WGS sequence"/>
</dbReference>
<organism evidence="2 3">
    <name type="scientific">Sediminibacterium goheungense</name>
    <dbReference type="NCBI Taxonomy" id="1086393"/>
    <lineage>
        <taxon>Bacteria</taxon>
        <taxon>Pseudomonadati</taxon>
        <taxon>Bacteroidota</taxon>
        <taxon>Chitinophagia</taxon>
        <taxon>Chitinophagales</taxon>
        <taxon>Chitinophagaceae</taxon>
        <taxon>Sediminibacterium</taxon>
    </lineage>
</organism>
<sequence>MQFKLENGQPAENASVILSMIEKKENRKALLTDQLGIIRIPADGIRYRLYATFMGMESVVDTLIADVKKDTLQYTFRQSITELAEVLVSSRKKLLEVKDDRFIYNVGADSMARSKSLSQVLSNLPFVTVDGAGEVQVAGQTSYRVLMNGKETALFVSSIAQALRSFPAEIVSRIELITSPAARYDAEGITAIINIVTKKFGGYKGFQTLYTSNLTHFSTGLTLTGRTGKLGITLNATSDGTWKPLTEYRTIVTTPLSASVYKERTLNVADAAKRLTNAATMEVNFEMDSLHSVIGYISTDRTSTDNGLQQDVITQLDGGTYDKGYITANGKDRSPGLTAGLDYKQIAKKNPKKEFLFRFNWRGNSNQINTTNVQKYQTFHKWMINQSAARNDEYTFQLDAIPLASDKYTVEAGVKTILRRASADYTSRFTFDKDSNYIKDSANSNRFNYEQQVYAAYGTISAKFGKNSFRIGLRLERTNIKGMFSNLSAAVQEDYLSLIPNFYWSRKTGQNSSVSLAYNLQLLRPYITSLNPFVNNIDSFHISYGNPGLGPQQIHKLVAQLRYNKGNLFFTTTLMGSFSNNQILSYRLFNAATGITAVTFGNAGKEQLISLGGSINYQFSKKFKAGLWGDIRYVDIQNRLQKEQHSYGYSGIVGNFFSWDAGNRFSLSGSGGVDVRNVSLLGRRSPYIFYQINSGYHIIKNKLFATINWNNVHSDYFTLRTHFQDNAVRSETTAKRLYRVIFVGFQYTFGKLREDVGRKKGIVNDDIL</sequence>
<feature type="domain" description="Outer membrane protein beta-barrel" evidence="1">
    <location>
        <begin position="357"/>
        <end position="747"/>
    </location>
</feature>
<gene>
    <name evidence="2" type="ORF">BC659_1323</name>
</gene>
<keyword evidence="3" id="KW-1185">Reference proteome</keyword>
<protein>
    <submittedName>
        <fullName evidence="2">Outer membrane receptor protein involved in Fe transport</fullName>
    </submittedName>
</protein>
<reference evidence="2 3" key="1">
    <citation type="submission" date="2019-03" db="EMBL/GenBank/DDBJ databases">
        <title>Genomic Encyclopedia of Archaeal and Bacterial Type Strains, Phase II (KMG-II): from individual species to whole genera.</title>
        <authorList>
            <person name="Goeker M."/>
        </authorList>
    </citation>
    <scope>NUCLEOTIDE SEQUENCE [LARGE SCALE GENOMIC DNA]</scope>
    <source>
        <strain evidence="2 3">DSM 28323</strain>
    </source>
</reference>
<name>A0A4R6J1U9_9BACT</name>
<dbReference type="InterPro" id="IPR037066">
    <property type="entry name" value="Plug_dom_sf"/>
</dbReference>
<evidence type="ECO:0000313" key="3">
    <source>
        <dbReference type="Proteomes" id="UP000295741"/>
    </source>
</evidence>
<dbReference type="SUPFAM" id="SSF56935">
    <property type="entry name" value="Porins"/>
    <property type="match status" value="1"/>
</dbReference>
<dbReference type="InterPro" id="IPR041700">
    <property type="entry name" value="OMP_b-brl_3"/>
</dbReference>
<evidence type="ECO:0000313" key="2">
    <source>
        <dbReference type="EMBL" id="TDO29240.1"/>
    </source>
</evidence>
<dbReference type="EMBL" id="SNWP01000010">
    <property type="protein sequence ID" value="TDO29240.1"/>
    <property type="molecule type" value="Genomic_DNA"/>
</dbReference>
<comment type="caution">
    <text evidence="2">The sequence shown here is derived from an EMBL/GenBank/DDBJ whole genome shotgun (WGS) entry which is preliminary data.</text>
</comment>